<proteinExistence type="predicted"/>
<dbReference type="AlphaFoldDB" id="A0A0F8YXW2"/>
<protein>
    <submittedName>
        <fullName evidence="1">Uncharacterized protein</fullName>
    </submittedName>
</protein>
<comment type="caution">
    <text evidence="1">The sequence shown here is derived from an EMBL/GenBank/DDBJ whole genome shotgun (WGS) entry which is preliminary data.</text>
</comment>
<sequence>AYEEAWVHYREVQTIDYVAKKTGRDWKTVEKWVKVGDPDRNLAPLAERFRDWMAEIREKLDRPAAEVRADKIRKLDIVFDRTFENFLTRQQGYIPVITSDSEKACESCGKPLGVDYLAVKPHLATPHDLADVAKAIDNMLGGQETAIVDKVQNLSILMIQTWTMTMIPLVSFYLERLRAVAETIDIEIDPEMIPDPEALVTTAANEVADRLLAIAKGDS</sequence>
<organism evidence="1">
    <name type="scientific">marine sediment metagenome</name>
    <dbReference type="NCBI Taxonomy" id="412755"/>
    <lineage>
        <taxon>unclassified sequences</taxon>
        <taxon>metagenomes</taxon>
        <taxon>ecological metagenomes</taxon>
    </lineage>
</organism>
<name>A0A0F8YXW2_9ZZZZ</name>
<dbReference type="EMBL" id="LAZR01066807">
    <property type="protein sequence ID" value="KKK52846.1"/>
    <property type="molecule type" value="Genomic_DNA"/>
</dbReference>
<gene>
    <name evidence="1" type="ORF">LCGC14_3100820</name>
</gene>
<reference evidence="1" key="1">
    <citation type="journal article" date="2015" name="Nature">
        <title>Complex archaea that bridge the gap between prokaryotes and eukaryotes.</title>
        <authorList>
            <person name="Spang A."/>
            <person name="Saw J.H."/>
            <person name="Jorgensen S.L."/>
            <person name="Zaremba-Niedzwiedzka K."/>
            <person name="Martijn J."/>
            <person name="Lind A.E."/>
            <person name="van Eijk R."/>
            <person name="Schleper C."/>
            <person name="Guy L."/>
            <person name="Ettema T.J."/>
        </authorList>
    </citation>
    <scope>NUCLEOTIDE SEQUENCE</scope>
</reference>
<feature type="non-terminal residue" evidence="1">
    <location>
        <position position="1"/>
    </location>
</feature>
<evidence type="ECO:0000313" key="1">
    <source>
        <dbReference type="EMBL" id="KKK52846.1"/>
    </source>
</evidence>
<accession>A0A0F8YXW2</accession>